<dbReference type="PANTHER" id="PTHR13563:SF13">
    <property type="entry name" value="TRNA METHYLTRANSFERASE 10 HOMOLOG A"/>
    <property type="match status" value="1"/>
</dbReference>
<evidence type="ECO:0000259" key="7">
    <source>
        <dbReference type="PROSITE" id="PS51675"/>
    </source>
</evidence>
<keyword evidence="4" id="KW-0949">S-adenosyl-L-methionine</keyword>
<evidence type="ECO:0000256" key="4">
    <source>
        <dbReference type="ARBA" id="ARBA00022691"/>
    </source>
</evidence>
<dbReference type="GO" id="GO:0000049">
    <property type="term" value="F:tRNA binding"/>
    <property type="evidence" value="ECO:0007669"/>
    <property type="project" value="TreeGrafter"/>
</dbReference>
<geneLocation type="mitochondrion" evidence="8"/>
<dbReference type="EC" id="2.1.1.221" evidence="1"/>
<evidence type="ECO:0000313" key="9">
    <source>
        <dbReference type="Proteomes" id="UP000290189"/>
    </source>
</evidence>
<dbReference type="GO" id="GO:0052905">
    <property type="term" value="F:tRNA (guanosine(9)-N1)-methyltransferase activity"/>
    <property type="evidence" value="ECO:0007669"/>
    <property type="project" value="UniProtKB-EC"/>
</dbReference>
<dbReference type="GO" id="GO:0002939">
    <property type="term" value="P:tRNA N1-guanine methylation"/>
    <property type="evidence" value="ECO:0007669"/>
    <property type="project" value="TreeGrafter"/>
</dbReference>
<proteinExistence type="predicted"/>
<evidence type="ECO:0000256" key="5">
    <source>
        <dbReference type="ARBA" id="ARBA00048434"/>
    </source>
</evidence>
<organism evidence="8 9">
    <name type="scientific">Plasmodiophora brassicae</name>
    <name type="common">Clubroot disease agent</name>
    <dbReference type="NCBI Taxonomy" id="37360"/>
    <lineage>
        <taxon>Eukaryota</taxon>
        <taxon>Sar</taxon>
        <taxon>Rhizaria</taxon>
        <taxon>Endomyxa</taxon>
        <taxon>Phytomyxea</taxon>
        <taxon>Plasmodiophorida</taxon>
        <taxon>Plasmodiophoridae</taxon>
        <taxon>Plasmodiophora</taxon>
    </lineage>
</organism>
<dbReference type="Proteomes" id="UP000290189">
    <property type="component" value="Unassembled WGS sequence"/>
</dbReference>
<dbReference type="EMBL" id="OVEO01000018">
    <property type="protein sequence ID" value="SPR01596.1"/>
    <property type="molecule type" value="Genomic_DNA"/>
</dbReference>
<protein>
    <recommendedName>
        <fullName evidence="1">tRNA (guanine(9)-N(1))-methyltransferase</fullName>
        <ecNumber evidence="1">2.1.1.221</ecNumber>
    </recommendedName>
</protein>
<evidence type="ECO:0000256" key="1">
    <source>
        <dbReference type="ARBA" id="ARBA00012797"/>
    </source>
</evidence>
<feature type="domain" description="SAM-dependent MTase TRM10-type" evidence="7">
    <location>
        <begin position="122"/>
        <end position="310"/>
    </location>
</feature>
<reference evidence="8 9" key="1">
    <citation type="submission" date="2018-03" db="EMBL/GenBank/DDBJ databases">
        <authorList>
            <person name="Fogelqvist J."/>
        </authorList>
    </citation>
    <scope>NUCLEOTIDE SEQUENCE [LARGE SCALE GENOMIC DNA]</scope>
</reference>
<gene>
    <name evidence="8" type="ORF">PLBR_LOCUS8811</name>
</gene>
<feature type="region of interest" description="Disordered" evidence="6">
    <location>
        <begin position="67"/>
        <end position="87"/>
    </location>
</feature>
<name>A0A3P3YMY1_PLABS</name>
<dbReference type="InterPro" id="IPR028564">
    <property type="entry name" value="MT_TRM10-typ"/>
</dbReference>
<keyword evidence="2" id="KW-0489">Methyltransferase</keyword>
<dbReference type="InterPro" id="IPR038459">
    <property type="entry name" value="MT_TRM10-typ_sf"/>
</dbReference>
<dbReference type="PANTHER" id="PTHR13563">
    <property type="entry name" value="TRNA (GUANINE-9-) METHYLTRANSFERASE"/>
    <property type="match status" value="1"/>
</dbReference>
<sequence>MVAAVLGNGDVERLLDGLVSRIERTVARDAERDAVASELSLEGLTKTARKKAIRRELMRIRCERTRKQERVTRQKRSRERARAVNQQRREMISQGLLTEEEAHAQAMNGDTGHVSKKVKEERNSRVRSAFEEGAGQKVVIDCSFDDLMTEKELCSFRHQLRCTYGSNKRMDRPSAIFLTDLSEATRSALGESSASWIMEMSDKSYLSMFPKDQLVYLTADADDVVDDLDVSKAYIIGGIVDHNRLKGLCRQKALDEGIAMQQLPIGKFLEGSGRRVLTVNQVADILACYSSCKDWQAAFEKVIPSRKGFVPKDTHVALSAPGLASAGPEFPGRA</sequence>
<dbReference type="CDD" id="cd18089">
    <property type="entry name" value="SPOUT_Trm10-like"/>
    <property type="match status" value="1"/>
</dbReference>
<keyword evidence="3" id="KW-0808">Transferase</keyword>
<dbReference type="GO" id="GO:0005634">
    <property type="term" value="C:nucleus"/>
    <property type="evidence" value="ECO:0007669"/>
    <property type="project" value="TreeGrafter"/>
</dbReference>
<evidence type="ECO:0000256" key="3">
    <source>
        <dbReference type="ARBA" id="ARBA00022679"/>
    </source>
</evidence>
<comment type="catalytic activity">
    <reaction evidence="5">
        <text>guanosine(9) in tRNA + S-adenosyl-L-methionine = N(1)-methylguanosine(9) in tRNA + S-adenosyl-L-homocysteine + H(+)</text>
        <dbReference type="Rhea" id="RHEA:43156"/>
        <dbReference type="Rhea" id="RHEA-COMP:10367"/>
        <dbReference type="Rhea" id="RHEA-COMP:10368"/>
        <dbReference type="ChEBI" id="CHEBI:15378"/>
        <dbReference type="ChEBI" id="CHEBI:57856"/>
        <dbReference type="ChEBI" id="CHEBI:59789"/>
        <dbReference type="ChEBI" id="CHEBI:73542"/>
        <dbReference type="ChEBI" id="CHEBI:74269"/>
        <dbReference type="EC" id="2.1.1.221"/>
    </reaction>
</comment>
<dbReference type="Gene3D" id="3.40.1280.30">
    <property type="match status" value="1"/>
</dbReference>
<accession>A0A3P3YMY1</accession>
<evidence type="ECO:0000256" key="6">
    <source>
        <dbReference type="SAM" id="MobiDB-lite"/>
    </source>
</evidence>
<keyword evidence="8" id="KW-0496">Mitochondrion</keyword>
<evidence type="ECO:0000256" key="2">
    <source>
        <dbReference type="ARBA" id="ARBA00022603"/>
    </source>
</evidence>
<evidence type="ECO:0000313" key="8">
    <source>
        <dbReference type="EMBL" id="SPR01596.1"/>
    </source>
</evidence>
<dbReference type="AlphaFoldDB" id="A0A3P3YMY1"/>
<dbReference type="PROSITE" id="PS51675">
    <property type="entry name" value="SAM_MT_TRM10"/>
    <property type="match status" value="1"/>
</dbReference>
<dbReference type="InterPro" id="IPR007356">
    <property type="entry name" value="tRNA_m1G_MeTrfase_euk"/>
</dbReference>